<dbReference type="PIRSF" id="PIRSF002741">
    <property type="entry name" value="MppA"/>
    <property type="match status" value="1"/>
</dbReference>
<gene>
    <name evidence="6" type="ORF">CO026_02645</name>
</gene>
<keyword evidence="3" id="KW-0732">Signal</keyword>
<dbReference type="PANTHER" id="PTHR30290:SF9">
    <property type="entry name" value="OLIGOPEPTIDE-BINDING PROTEIN APPA"/>
    <property type="match status" value="1"/>
</dbReference>
<dbReference type="AlphaFoldDB" id="A0A2M8FED9"/>
<dbReference type="InterPro" id="IPR030678">
    <property type="entry name" value="Peptide/Ni-bd"/>
</dbReference>
<dbReference type="PANTHER" id="PTHR30290">
    <property type="entry name" value="PERIPLASMIC BINDING COMPONENT OF ABC TRANSPORTER"/>
    <property type="match status" value="1"/>
</dbReference>
<dbReference type="Gene3D" id="3.10.105.10">
    <property type="entry name" value="Dipeptide-binding Protein, Domain 3"/>
    <property type="match status" value="1"/>
</dbReference>
<dbReference type="GO" id="GO:1904680">
    <property type="term" value="F:peptide transmembrane transporter activity"/>
    <property type="evidence" value="ECO:0007669"/>
    <property type="project" value="TreeGrafter"/>
</dbReference>
<proteinExistence type="inferred from homology"/>
<keyword evidence="4" id="KW-0812">Transmembrane</keyword>
<dbReference type="Gene3D" id="3.40.190.10">
    <property type="entry name" value="Periplasmic binding protein-like II"/>
    <property type="match status" value="1"/>
</dbReference>
<evidence type="ECO:0000256" key="3">
    <source>
        <dbReference type="ARBA" id="ARBA00022729"/>
    </source>
</evidence>
<evidence type="ECO:0000313" key="6">
    <source>
        <dbReference type="EMBL" id="PJC56008.1"/>
    </source>
</evidence>
<accession>A0A2M8FED9</accession>
<feature type="transmembrane region" description="Helical" evidence="4">
    <location>
        <begin position="32"/>
        <end position="52"/>
    </location>
</feature>
<evidence type="ECO:0000256" key="2">
    <source>
        <dbReference type="ARBA" id="ARBA00022448"/>
    </source>
</evidence>
<comment type="caution">
    <text evidence="6">The sequence shown here is derived from an EMBL/GenBank/DDBJ whole genome shotgun (WGS) entry which is preliminary data.</text>
</comment>
<dbReference type="Pfam" id="PF00496">
    <property type="entry name" value="SBP_bac_5"/>
    <property type="match status" value="1"/>
</dbReference>
<comment type="similarity">
    <text evidence="1">Belongs to the bacterial solute-binding protein 5 family.</text>
</comment>
<dbReference type="SUPFAM" id="SSF53850">
    <property type="entry name" value="Periplasmic binding protein-like II"/>
    <property type="match status" value="1"/>
</dbReference>
<dbReference type="InterPro" id="IPR039424">
    <property type="entry name" value="SBP_5"/>
</dbReference>
<dbReference type="GO" id="GO:0043190">
    <property type="term" value="C:ATP-binding cassette (ABC) transporter complex"/>
    <property type="evidence" value="ECO:0007669"/>
    <property type="project" value="InterPro"/>
</dbReference>
<dbReference type="GO" id="GO:0015833">
    <property type="term" value="P:peptide transport"/>
    <property type="evidence" value="ECO:0007669"/>
    <property type="project" value="TreeGrafter"/>
</dbReference>
<evidence type="ECO:0000313" key="7">
    <source>
        <dbReference type="Proteomes" id="UP000230391"/>
    </source>
</evidence>
<reference evidence="7" key="1">
    <citation type="submission" date="2017-09" db="EMBL/GenBank/DDBJ databases">
        <title>Depth-based differentiation of microbial function through sediment-hosted aquifers and enrichment of novel symbionts in the deep terrestrial subsurface.</title>
        <authorList>
            <person name="Probst A.J."/>
            <person name="Ladd B."/>
            <person name="Jarett J.K."/>
            <person name="Geller-Mcgrath D.E."/>
            <person name="Sieber C.M.K."/>
            <person name="Emerson J.B."/>
            <person name="Anantharaman K."/>
            <person name="Thomas B.C."/>
            <person name="Malmstrom R."/>
            <person name="Stieglmeier M."/>
            <person name="Klingl A."/>
            <person name="Woyke T."/>
            <person name="Ryan C.M."/>
            <person name="Banfield J.F."/>
        </authorList>
    </citation>
    <scope>NUCLEOTIDE SEQUENCE [LARGE SCALE GENOMIC DNA]</scope>
</reference>
<feature type="domain" description="Solute-binding protein family 5" evidence="5">
    <location>
        <begin position="108"/>
        <end position="471"/>
    </location>
</feature>
<evidence type="ECO:0000256" key="1">
    <source>
        <dbReference type="ARBA" id="ARBA00005695"/>
    </source>
</evidence>
<name>A0A2M8FED9_9BACT</name>
<evidence type="ECO:0000256" key="4">
    <source>
        <dbReference type="SAM" id="Phobius"/>
    </source>
</evidence>
<dbReference type="InterPro" id="IPR000914">
    <property type="entry name" value="SBP_5_dom"/>
</dbReference>
<sequence>MLFSKSKSPRSIRNTISRLIGLIESKPITERIILRTLFFVTIGGILMIGLIINDTFLATTPVEGGNLVEGIVGIPRFVNPALAVTKADQDMTMLIYSGIMKINPDGNLVPDIAETVTISEDGKTYNIIIKPEIFFHDGTPLTSKDIAFTIGLVQNPDLKSPLRGNWSGVTTEIINDHELNVMLEEAYAPFIENFILGILPRHIWGELPIEQIPFSQRNTNPIGTGPFFIKNTVRGDTGLITNYTLNRFTRNQPIPKLASIEVKFYQNEDSLVTAFNKKEILSTAYLPTNTLVEIMENPKYSTIQIPLPRVFAIFFNQNRSPAFRDISVRKALAVAINRDNIIDFAFSGFGIPTTNPIPPTQNTLESQRLNEGGSVNTDNKEDAVKLLTDAGWTKNDNELWEKRINKESVILSVIIKTANDPVLDKTTQAIADLWREIGVDVQIEQFEQTDLLQSVIRPRDFNALLFGIDMSRVVDLYPFWHSSQREDPGLNIANYANIEVDSFLQKARTTQNIEERIELTGKAVSIIDDDIPAIFLFVPTLTYVVDSKVTPTPITKISKPSERFMNITDWNMNTDKLWNFFR</sequence>
<keyword evidence="4" id="KW-1133">Transmembrane helix</keyword>
<dbReference type="Gene3D" id="3.90.76.10">
    <property type="entry name" value="Dipeptide-binding Protein, Domain 1"/>
    <property type="match status" value="1"/>
</dbReference>
<keyword evidence="4" id="KW-0472">Membrane</keyword>
<dbReference type="GO" id="GO:0042597">
    <property type="term" value="C:periplasmic space"/>
    <property type="evidence" value="ECO:0007669"/>
    <property type="project" value="UniProtKB-ARBA"/>
</dbReference>
<dbReference type="EMBL" id="PFRD01000095">
    <property type="protein sequence ID" value="PJC56008.1"/>
    <property type="molecule type" value="Genomic_DNA"/>
</dbReference>
<evidence type="ECO:0000259" key="5">
    <source>
        <dbReference type="Pfam" id="PF00496"/>
    </source>
</evidence>
<dbReference type="Proteomes" id="UP000230391">
    <property type="component" value="Unassembled WGS sequence"/>
</dbReference>
<keyword evidence="2" id="KW-0813">Transport</keyword>
<organism evidence="6 7">
    <name type="scientific">Candidatus Kaiserbacteria bacterium CG_4_9_14_0_2_um_filter_41_32</name>
    <dbReference type="NCBI Taxonomy" id="1974601"/>
    <lineage>
        <taxon>Bacteria</taxon>
        <taxon>Candidatus Kaiseribacteriota</taxon>
    </lineage>
</organism>
<protein>
    <recommendedName>
        <fullName evidence="5">Solute-binding protein family 5 domain-containing protein</fullName>
    </recommendedName>
</protein>
<dbReference type="CDD" id="cd08513">
    <property type="entry name" value="PBP2_thermophilic_Hb8_like"/>
    <property type="match status" value="1"/>
</dbReference>